<evidence type="ECO:0000313" key="2">
    <source>
        <dbReference type="Proteomes" id="UP000190423"/>
    </source>
</evidence>
<evidence type="ECO:0000313" key="1">
    <source>
        <dbReference type="EMBL" id="SJZ68260.1"/>
    </source>
</evidence>
<accession>A0A1T4MMB1</accession>
<dbReference type="AlphaFoldDB" id="A0A1T4MMB1"/>
<proteinExistence type="predicted"/>
<dbReference type="GeneID" id="78317316"/>
<organism evidence="1 2">
    <name type="scientific">Treponema porcinum</name>
    <dbReference type="NCBI Taxonomy" id="261392"/>
    <lineage>
        <taxon>Bacteria</taxon>
        <taxon>Pseudomonadati</taxon>
        <taxon>Spirochaetota</taxon>
        <taxon>Spirochaetia</taxon>
        <taxon>Spirochaetales</taxon>
        <taxon>Treponemataceae</taxon>
        <taxon>Treponema</taxon>
    </lineage>
</organism>
<reference evidence="1 2" key="1">
    <citation type="submission" date="2017-02" db="EMBL/GenBank/DDBJ databases">
        <authorList>
            <person name="Peterson S.W."/>
        </authorList>
    </citation>
    <scope>NUCLEOTIDE SEQUENCE [LARGE SCALE GENOMIC DNA]</scope>
    <source>
        <strain evidence="1 2">ATCC BAA-908</strain>
    </source>
</reference>
<keyword evidence="2" id="KW-1185">Reference proteome</keyword>
<gene>
    <name evidence="1" type="ORF">SAMN02745149_02044</name>
</gene>
<dbReference type="EMBL" id="FUWG01000016">
    <property type="protein sequence ID" value="SJZ68260.1"/>
    <property type="molecule type" value="Genomic_DNA"/>
</dbReference>
<name>A0A1T4MMB1_TREPO</name>
<sequence>MLTCYHCGKILFGKKVLGQVGSSIYYFCSEKCRSAVWNKAGVKNLEDATISSEEIKTGSNYNSFNRTKVCKSGSPSKLSVQGAEYSYSAKTDRVTIKVQNISNTSDSMTGMLRLELFLSKNGIYQPGASVSGVTLAVSSEYEPLKKNYNYTNVTSASLKKNTPKTGTYQPVLFVKELNEDGNWYVAGFANFPSPQKWNL</sequence>
<dbReference type="RefSeq" id="WP_078933928.1">
    <property type="nucleotide sequence ID" value="NZ_FUWG01000016.1"/>
</dbReference>
<protein>
    <submittedName>
        <fullName evidence="1">Uncharacterized protein</fullName>
    </submittedName>
</protein>
<dbReference type="Proteomes" id="UP000190423">
    <property type="component" value="Unassembled WGS sequence"/>
</dbReference>